<accession>A0ABT7XJR2</accession>
<sequence>MGIKLCRLMSSLLLMVVAGCATVDYQPYEGRNNLYHGDGGTKVSVNGVDFWANGAPTRKFTILGVVTSEVGSGVGDESIIRSAVASKVKEQGGNAAIEMSSSEKFSGILKLSPSLYSAANTKRMRFAVVRYTD</sequence>
<dbReference type="EMBL" id="JAUEDK010000004">
    <property type="protein sequence ID" value="MDN0074028.1"/>
    <property type="molecule type" value="Genomic_DNA"/>
</dbReference>
<protein>
    <recommendedName>
        <fullName evidence="4">Lipoprotein</fullName>
    </recommendedName>
</protein>
<evidence type="ECO:0000313" key="2">
    <source>
        <dbReference type="EMBL" id="MDN0074028.1"/>
    </source>
</evidence>
<feature type="chain" id="PRO_5047099295" description="Lipoprotein" evidence="1">
    <location>
        <begin position="21"/>
        <end position="133"/>
    </location>
</feature>
<proteinExistence type="predicted"/>
<evidence type="ECO:0000256" key="1">
    <source>
        <dbReference type="SAM" id="SignalP"/>
    </source>
</evidence>
<organism evidence="2 3">
    <name type="scientific">Crenobacter oryzisoli</name>
    <dbReference type="NCBI Taxonomy" id="3056844"/>
    <lineage>
        <taxon>Bacteria</taxon>
        <taxon>Pseudomonadati</taxon>
        <taxon>Pseudomonadota</taxon>
        <taxon>Betaproteobacteria</taxon>
        <taxon>Neisseriales</taxon>
        <taxon>Neisseriaceae</taxon>
        <taxon>Crenobacter</taxon>
    </lineage>
</organism>
<keyword evidence="3" id="KW-1185">Reference proteome</keyword>
<reference evidence="2" key="1">
    <citation type="submission" date="2023-06" db="EMBL/GenBank/DDBJ databases">
        <authorList>
            <person name="Zhang S."/>
        </authorList>
    </citation>
    <scope>NUCLEOTIDE SEQUENCE</scope>
    <source>
        <strain evidence="2">SG2303</strain>
    </source>
</reference>
<feature type="signal peptide" evidence="1">
    <location>
        <begin position="1"/>
        <end position="20"/>
    </location>
</feature>
<comment type="caution">
    <text evidence="2">The sequence shown here is derived from an EMBL/GenBank/DDBJ whole genome shotgun (WGS) entry which is preliminary data.</text>
</comment>
<gene>
    <name evidence="2" type="ORF">QU481_03885</name>
</gene>
<keyword evidence="1" id="KW-0732">Signal</keyword>
<name>A0ABT7XJR2_9NEIS</name>
<dbReference type="RefSeq" id="WP_289828576.1">
    <property type="nucleotide sequence ID" value="NZ_JAUEDK010000004.1"/>
</dbReference>
<dbReference type="PROSITE" id="PS51257">
    <property type="entry name" value="PROKAR_LIPOPROTEIN"/>
    <property type="match status" value="1"/>
</dbReference>
<dbReference type="Proteomes" id="UP001168540">
    <property type="component" value="Unassembled WGS sequence"/>
</dbReference>
<evidence type="ECO:0000313" key="3">
    <source>
        <dbReference type="Proteomes" id="UP001168540"/>
    </source>
</evidence>
<evidence type="ECO:0008006" key="4">
    <source>
        <dbReference type="Google" id="ProtNLM"/>
    </source>
</evidence>